<evidence type="ECO:0000313" key="7">
    <source>
        <dbReference type="Proteomes" id="UP001497480"/>
    </source>
</evidence>
<dbReference type="AlphaFoldDB" id="A0AAV1VQ96"/>
<dbReference type="PANTHER" id="PTHR46020:SF30">
    <property type="entry name" value="GDSL-LIKE LIPASE_ACYLHYDROLASE"/>
    <property type="match status" value="1"/>
</dbReference>
<evidence type="ECO:0000256" key="4">
    <source>
        <dbReference type="ARBA" id="ARBA00023098"/>
    </source>
</evidence>
<evidence type="ECO:0000256" key="3">
    <source>
        <dbReference type="ARBA" id="ARBA00022963"/>
    </source>
</evidence>
<organism evidence="6 7">
    <name type="scientific">Lupinus luteus</name>
    <name type="common">European yellow lupine</name>
    <dbReference type="NCBI Taxonomy" id="3873"/>
    <lineage>
        <taxon>Eukaryota</taxon>
        <taxon>Viridiplantae</taxon>
        <taxon>Streptophyta</taxon>
        <taxon>Embryophyta</taxon>
        <taxon>Tracheophyta</taxon>
        <taxon>Spermatophyta</taxon>
        <taxon>Magnoliopsida</taxon>
        <taxon>eudicotyledons</taxon>
        <taxon>Gunneridae</taxon>
        <taxon>Pentapetalae</taxon>
        <taxon>rosids</taxon>
        <taxon>fabids</taxon>
        <taxon>Fabales</taxon>
        <taxon>Fabaceae</taxon>
        <taxon>Papilionoideae</taxon>
        <taxon>50 kb inversion clade</taxon>
        <taxon>genistoids sensu lato</taxon>
        <taxon>core genistoids</taxon>
        <taxon>Genisteae</taxon>
        <taxon>Lupinus</taxon>
    </lineage>
</organism>
<feature type="signal peptide" evidence="5">
    <location>
        <begin position="1"/>
        <end position="22"/>
    </location>
</feature>
<evidence type="ECO:0000256" key="1">
    <source>
        <dbReference type="ARBA" id="ARBA00008668"/>
    </source>
</evidence>
<dbReference type="InterPro" id="IPR036514">
    <property type="entry name" value="SGNH_hydro_sf"/>
</dbReference>
<comment type="similarity">
    <text evidence="1">Belongs to the 'GDSL' lipolytic enzyme family.</text>
</comment>
<keyword evidence="7" id="KW-1185">Reference proteome</keyword>
<name>A0AAV1VQ96_LUPLU</name>
<dbReference type="Pfam" id="PF00657">
    <property type="entry name" value="Lipase_GDSL"/>
    <property type="match status" value="1"/>
</dbReference>
<feature type="chain" id="PRO_5043382262" description="GDSL esterase/lipase" evidence="5">
    <location>
        <begin position="23"/>
        <end position="344"/>
    </location>
</feature>
<reference evidence="6 7" key="1">
    <citation type="submission" date="2024-03" db="EMBL/GenBank/DDBJ databases">
        <authorList>
            <person name="Martinez-Hernandez J."/>
        </authorList>
    </citation>
    <scope>NUCLEOTIDE SEQUENCE [LARGE SCALE GENOMIC DNA]</scope>
</reference>
<keyword evidence="4" id="KW-0443">Lipid metabolism</keyword>
<accession>A0AAV1VQ96</accession>
<dbReference type="InterPro" id="IPR001087">
    <property type="entry name" value="GDSL"/>
</dbReference>
<sequence length="344" mass="38896">MASWNNIFSFFLFLLLLLPGRGESWVENDYEAPKLFVFGDSYVDTGNTIAGEPNGITYPGKPDGRHSDGRIFTDFLANYLGLKSPVPYELRKLMMVQDLKYGMNFAFSGTGVFSNTSSNPNMTMQINFLEKVIRDKLFSGLDLNNSVAYVSSTGNDYVYYYFSENGTDFLPYIDSVIKQIITNLIHIQRIGVKKIVVSSLHSLHCDPIFTISDSFQQCNSTIHKLVVLHNKLLNEAVTKLNQERKLHIQILDLYDSFMSVINNPSMYNIQNPLRPCCDGVTKGYYCGTVVNNEKKYVVCDKPGSAFFFDSLHPTQAGWHALFNKLQDVGILNQIFYEGNGKASY</sequence>
<evidence type="ECO:0000313" key="6">
    <source>
        <dbReference type="EMBL" id="CAL0299165.1"/>
    </source>
</evidence>
<keyword evidence="3" id="KW-0442">Lipid degradation</keyword>
<protein>
    <recommendedName>
        <fullName evidence="8">GDSL esterase/lipase</fullName>
    </recommendedName>
</protein>
<proteinExistence type="inferred from homology"/>
<evidence type="ECO:0000256" key="2">
    <source>
        <dbReference type="ARBA" id="ARBA00022801"/>
    </source>
</evidence>
<dbReference type="GO" id="GO:0016788">
    <property type="term" value="F:hydrolase activity, acting on ester bonds"/>
    <property type="evidence" value="ECO:0007669"/>
    <property type="project" value="InterPro"/>
</dbReference>
<gene>
    <name evidence="6" type="ORF">LLUT_LOCUS225</name>
</gene>
<dbReference type="Gene3D" id="3.40.50.1110">
    <property type="entry name" value="SGNH hydrolase"/>
    <property type="match status" value="1"/>
</dbReference>
<dbReference type="EMBL" id="CAXHTB010000001">
    <property type="protein sequence ID" value="CAL0299165.1"/>
    <property type="molecule type" value="Genomic_DNA"/>
</dbReference>
<keyword evidence="5" id="KW-0732">Signal</keyword>
<dbReference type="GO" id="GO:0016042">
    <property type="term" value="P:lipid catabolic process"/>
    <property type="evidence" value="ECO:0007669"/>
    <property type="project" value="UniProtKB-KW"/>
</dbReference>
<dbReference type="PANTHER" id="PTHR46020">
    <property type="entry name" value="OSJNBB0059K02.9 PROTEIN"/>
    <property type="match status" value="1"/>
</dbReference>
<keyword evidence="2" id="KW-0378">Hydrolase</keyword>
<evidence type="ECO:0000256" key="5">
    <source>
        <dbReference type="SAM" id="SignalP"/>
    </source>
</evidence>
<evidence type="ECO:0008006" key="8">
    <source>
        <dbReference type="Google" id="ProtNLM"/>
    </source>
</evidence>
<comment type="caution">
    <text evidence="6">The sequence shown here is derived from an EMBL/GenBank/DDBJ whole genome shotgun (WGS) entry which is preliminary data.</text>
</comment>
<dbReference type="Proteomes" id="UP001497480">
    <property type="component" value="Unassembled WGS sequence"/>
</dbReference>
<dbReference type="SUPFAM" id="SSF52266">
    <property type="entry name" value="SGNH hydrolase"/>
    <property type="match status" value="1"/>
</dbReference>